<evidence type="ECO:0000313" key="3">
    <source>
        <dbReference type="Proteomes" id="UP000824890"/>
    </source>
</evidence>
<dbReference type="EMBL" id="JAGKQM010000014">
    <property type="protein sequence ID" value="KAH0886025.1"/>
    <property type="molecule type" value="Genomic_DNA"/>
</dbReference>
<evidence type="ECO:0000313" key="2">
    <source>
        <dbReference type="EMBL" id="KAH0886025.1"/>
    </source>
</evidence>
<proteinExistence type="predicted"/>
<dbReference type="PANTHER" id="PTHR10992:SF1083">
    <property type="entry name" value="METHYLESTERASE 1"/>
    <property type="match status" value="1"/>
</dbReference>
<name>A0ABQ8A0J3_BRANA</name>
<keyword evidence="3" id="KW-1185">Reference proteome</keyword>
<dbReference type="Gene3D" id="3.40.50.1820">
    <property type="entry name" value="alpha/beta hydrolase"/>
    <property type="match status" value="2"/>
</dbReference>
<gene>
    <name evidence="2" type="ORF">HID58_062121</name>
</gene>
<protein>
    <recommendedName>
        <fullName evidence="4">Methylesterase 1</fullName>
    </recommendedName>
</protein>
<evidence type="ECO:0008006" key="4">
    <source>
        <dbReference type="Google" id="ProtNLM"/>
    </source>
</evidence>
<dbReference type="Proteomes" id="UP000824890">
    <property type="component" value="Unassembled WGS sequence"/>
</dbReference>
<feature type="non-terminal residue" evidence="2">
    <location>
        <position position="1"/>
    </location>
</feature>
<dbReference type="InterPro" id="IPR045889">
    <property type="entry name" value="MES/HNL"/>
</dbReference>
<evidence type="ECO:0000256" key="1">
    <source>
        <dbReference type="ARBA" id="ARBA00022801"/>
    </source>
</evidence>
<dbReference type="InterPro" id="IPR029058">
    <property type="entry name" value="AB_hydrolase_fold"/>
</dbReference>
<comment type="caution">
    <text evidence="2">The sequence shown here is derived from an EMBL/GenBank/DDBJ whole genome shotgun (WGS) entry which is preliminary data.</text>
</comment>
<organism evidence="2 3">
    <name type="scientific">Brassica napus</name>
    <name type="common">Rape</name>
    <dbReference type="NCBI Taxonomy" id="3708"/>
    <lineage>
        <taxon>Eukaryota</taxon>
        <taxon>Viridiplantae</taxon>
        <taxon>Streptophyta</taxon>
        <taxon>Embryophyta</taxon>
        <taxon>Tracheophyta</taxon>
        <taxon>Spermatophyta</taxon>
        <taxon>Magnoliopsida</taxon>
        <taxon>eudicotyledons</taxon>
        <taxon>Gunneridae</taxon>
        <taxon>Pentapetalae</taxon>
        <taxon>rosids</taxon>
        <taxon>malvids</taxon>
        <taxon>Brassicales</taxon>
        <taxon>Brassicaceae</taxon>
        <taxon>Brassiceae</taxon>
        <taxon>Brassica</taxon>
    </lineage>
</organism>
<sequence>SKAIIKVGRMSENKKKQHFVLVHGSCHGAWCWYKVKPLLEAAGHQVTALNLAASGIDTSFGGLSLAIAMDKFPNKISVSVFLSAFMPDTKHSPSFVLEKFGSNMAHEAWMGTEFIPYGSENSGLSMFFSSEFMKLGLYQLSPVEDLELGLLLKRPGSLFVSDLSKMKNFSDEGYGNVPRAYIVCKEDKGIPEAFQKWLIDNFPVNIVMEIDETDHMPMFCKPQQLCDHFMEIADKFV</sequence>
<keyword evidence="1" id="KW-0378">Hydrolase</keyword>
<reference evidence="2 3" key="1">
    <citation type="submission" date="2021-05" db="EMBL/GenBank/DDBJ databases">
        <title>Genome Assembly of Synthetic Allotetraploid Brassica napus Reveals Homoeologous Exchanges between Subgenomes.</title>
        <authorList>
            <person name="Davis J.T."/>
        </authorList>
    </citation>
    <scope>NUCLEOTIDE SEQUENCE [LARGE SCALE GENOMIC DNA]</scope>
    <source>
        <strain evidence="3">cv. Da-Ae</strain>
        <tissue evidence="2">Seedling</tissue>
    </source>
</reference>
<dbReference type="PANTHER" id="PTHR10992">
    <property type="entry name" value="METHYLESTERASE FAMILY MEMBER"/>
    <property type="match status" value="1"/>
</dbReference>
<dbReference type="SUPFAM" id="SSF53474">
    <property type="entry name" value="alpha/beta-Hydrolases"/>
    <property type="match status" value="1"/>
</dbReference>
<accession>A0ABQ8A0J3</accession>